<dbReference type="InterPro" id="IPR011989">
    <property type="entry name" value="ARM-like"/>
</dbReference>
<comment type="subcellular location">
    <subcellularLocation>
        <location evidence="1">Nucleus</location>
    </subcellularLocation>
</comment>
<accession>A0A9W6T7C5</accession>
<dbReference type="Gene3D" id="1.25.10.10">
    <property type="entry name" value="Leucine-rich Repeat Variant"/>
    <property type="match status" value="1"/>
</dbReference>
<keyword evidence="5" id="KW-0539">Nucleus</keyword>
<evidence type="ECO:0000256" key="3">
    <source>
        <dbReference type="ARBA" id="ARBA00022448"/>
    </source>
</evidence>
<dbReference type="GO" id="GO:0015031">
    <property type="term" value="P:protein transport"/>
    <property type="evidence" value="ECO:0007669"/>
    <property type="project" value="UniProtKB-KW"/>
</dbReference>
<dbReference type="GO" id="GO:0005049">
    <property type="term" value="F:nuclear export signal receptor activity"/>
    <property type="evidence" value="ECO:0007669"/>
    <property type="project" value="InterPro"/>
</dbReference>
<evidence type="ECO:0000256" key="2">
    <source>
        <dbReference type="ARBA" id="ARBA00009466"/>
    </source>
</evidence>
<keyword evidence="3" id="KW-0813">Transport</keyword>
<dbReference type="SMART" id="SM01102">
    <property type="entry name" value="CRM1_C"/>
    <property type="match status" value="1"/>
</dbReference>
<evidence type="ECO:0000313" key="8">
    <source>
        <dbReference type="Proteomes" id="UP001165120"/>
    </source>
</evidence>
<evidence type="ECO:0000256" key="1">
    <source>
        <dbReference type="ARBA" id="ARBA00004123"/>
    </source>
</evidence>
<gene>
    <name evidence="7" type="ORF">Cboi02_000632300</name>
</gene>
<comment type="caution">
    <text evidence="7">The sequence shown here is derived from an EMBL/GenBank/DDBJ whole genome shotgun (WGS) entry which is preliminary data.</text>
</comment>
<comment type="similarity">
    <text evidence="2">Belongs to the exportin family.</text>
</comment>
<dbReference type="InterPro" id="IPR016024">
    <property type="entry name" value="ARM-type_fold"/>
</dbReference>
<dbReference type="Pfam" id="PF08767">
    <property type="entry name" value="CRM1_C"/>
    <property type="match status" value="1"/>
</dbReference>
<evidence type="ECO:0000259" key="6">
    <source>
        <dbReference type="SMART" id="SM01102"/>
    </source>
</evidence>
<dbReference type="EMBL" id="BSXN01003880">
    <property type="protein sequence ID" value="GME80143.1"/>
    <property type="molecule type" value="Genomic_DNA"/>
</dbReference>
<sequence length="178" mass="20318">MCIELLNNIEKLGNTDFAIGFYRNYYFPIISDVFYVLTDSDHKSGFILQSSLLSKLIELVETNKINQPIYPLNNAPEGTSNSIYVKQFLGNMLINAFPHLNQDQISSFLNALTSSYKSNVKFKGILRDFFVQVKEYGGDPTDYLFAEDRESELIEKHKQEKQKALLVGGLVKPSEMED</sequence>
<dbReference type="SUPFAM" id="SSF48371">
    <property type="entry name" value="ARM repeat"/>
    <property type="match status" value="1"/>
</dbReference>
<dbReference type="InterPro" id="IPR014877">
    <property type="entry name" value="XPO1_C_dom"/>
</dbReference>
<name>A0A9W6T7C5_CANBO</name>
<evidence type="ECO:0000313" key="7">
    <source>
        <dbReference type="EMBL" id="GME80143.1"/>
    </source>
</evidence>
<dbReference type="GO" id="GO:0005634">
    <property type="term" value="C:nucleus"/>
    <property type="evidence" value="ECO:0007669"/>
    <property type="project" value="UniProtKB-SubCell"/>
</dbReference>
<organism evidence="7 8">
    <name type="scientific">Candida boidinii</name>
    <name type="common">Yeast</name>
    <dbReference type="NCBI Taxonomy" id="5477"/>
    <lineage>
        <taxon>Eukaryota</taxon>
        <taxon>Fungi</taxon>
        <taxon>Dikarya</taxon>
        <taxon>Ascomycota</taxon>
        <taxon>Saccharomycotina</taxon>
        <taxon>Pichiomycetes</taxon>
        <taxon>Pichiales</taxon>
        <taxon>Pichiaceae</taxon>
        <taxon>Ogataea</taxon>
        <taxon>Ogataea/Candida clade</taxon>
    </lineage>
</organism>
<keyword evidence="4" id="KW-0653">Protein transport</keyword>
<protein>
    <submittedName>
        <fullName evidence="7">Unnamed protein product</fullName>
    </submittedName>
</protein>
<dbReference type="AlphaFoldDB" id="A0A9W6T7C5"/>
<keyword evidence="8" id="KW-1185">Reference proteome</keyword>
<dbReference type="Proteomes" id="UP001165120">
    <property type="component" value="Unassembled WGS sequence"/>
</dbReference>
<feature type="domain" description="Exportin-1 C-terminal" evidence="6">
    <location>
        <begin position="1"/>
        <end position="138"/>
    </location>
</feature>
<evidence type="ECO:0000256" key="4">
    <source>
        <dbReference type="ARBA" id="ARBA00022927"/>
    </source>
</evidence>
<evidence type="ECO:0000256" key="5">
    <source>
        <dbReference type="ARBA" id="ARBA00023242"/>
    </source>
</evidence>
<proteinExistence type="inferred from homology"/>
<reference evidence="7" key="1">
    <citation type="submission" date="2023-04" db="EMBL/GenBank/DDBJ databases">
        <title>Candida boidinii NBRC 10035.</title>
        <authorList>
            <person name="Ichikawa N."/>
            <person name="Sato H."/>
            <person name="Tonouchi N."/>
        </authorList>
    </citation>
    <scope>NUCLEOTIDE SEQUENCE</scope>
    <source>
        <strain evidence="7">NBRC 10035</strain>
    </source>
</reference>